<accession>A0A067FFL3</accession>
<dbReference type="Proteomes" id="UP000027120">
    <property type="component" value="Unassembled WGS sequence"/>
</dbReference>
<evidence type="ECO:0000313" key="3">
    <source>
        <dbReference type="Proteomes" id="UP000027120"/>
    </source>
</evidence>
<gene>
    <name evidence="2" type="ORF">CISIN_1g0106042mg</name>
</gene>
<keyword evidence="3" id="KW-1185">Reference proteome</keyword>
<dbReference type="EMBL" id="KK784921">
    <property type="protein sequence ID" value="KDO62222.1"/>
    <property type="molecule type" value="Genomic_DNA"/>
</dbReference>
<name>A0A067FFL3_CITSI</name>
<sequence length="87" mass="9840">MSLLCLHSVFSSPATILHSHSLVQTRPNTPRFVVLSTHSNAKILKTNRKSRYGQTLSLYDDDSEEEGEDDDDDDDEGKEDDWLADDD</sequence>
<proteinExistence type="predicted"/>
<dbReference type="EMBL" id="KK784921">
    <property type="protein sequence ID" value="KDO62223.1"/>
    <property type="molecule type" value="Genomic_DNA"/>
</dbReference>
<evidence type="ECO:0000256" key="1">
    <source>
        <dbReference type="SAM" id="MobiDB-lite"/>
    </source>
</evidence>
<feature type="region of interest" description="Disordered" evidence="1">
    <location>
        <begin position="54"/>
        <end position="87"/>
    </location>
</feature>
<dbReference type="AlphaFoldDB" id="A0A067FFL3"/>
<organism evidence="2 3">
    <name type="scientific">Citrus sinensis</name>
    <name type="common">Sweet orange</name>
    <name type="synonym">Citrus aurantium var. sinensis</name>
    <dbReference type="NCBI Taxonomy" id="2711"/>
    <lineage>
        <taxon>Eukaryota</taxon>
        <taxon>Viridiplantae</taxon>
        <taxon>Streptophyta</taxon>
        <taxon>Embryophyta</taxon>
        <taxon>Tracheophyta</taxon>
        <taxon>Spermatophyta</taxon>
        <taxon>Magnoliopsida</taxon>
        <taxon>eudicotyledons</taxon>
        <taxon>Gunneridae</taxon>
        <taxon>Pentapetalae</taxon>
        <taxon>rosids</taxon>
        <taxon>malvids</taxon>
        <taxon>Sapindales</taxon>
        <taxon>Rutaceae</taxon>
        <taxon>Aurantioideae</taxon>
        <taxon>Citrus</taxon>
    </lineage>
</organism>
<protein>
    <submittedName>
        <fullName evidence="2">Uncharacterized protein</fullName>
    </submittedName>
</protein>
<evidence type="ECO:0000313" key="2">
    <source>
        <dbReference type="EMBL" id="KDO62222.1"/>
    </source>
</evidence>
<feature type="non-terminal residue" evidence="2">
    <location>
        <position position="87"/>
    </location>
</feature>
<feature type="compositionally biased region" description="Acidic residues" evidence="1">
    <location>
        <begin position="59"/>
        <end position="87"/>
    </location>
</feature>
<dbReference type="EMBL" id="KK784921">
    <property type="protein sequence ID" value="KDO62224.1"/>
    <property type="molecule type" value="Genomic_DNA"/>
</dbReference>
<reference evidence="2 3" key="1">
    <citation type="submission" date="2014-04" db="EMBL/GenBank/DDBJ databases">
        <authorList>
            <consortium name="International Citrus Genome Consortium"/>
            <person name="Gmitter F."/>
            <person name="Chen C."/>
            <person name="Farmerie W."/>
            <person name="Harkins T."/>
            <person name="Desany B."/>
            <person name="Mohiuddin M."/>
            <person name="Kodira C."/>
            <person name="Borodovsky M."/>
            <person name="Lomsadze A."/>
            <person name="Burns P."/>
            <person name="Jenkins J."/>
            <person name="Prochnik S."/>
            <person name="Shu S."/>
            <person name="Chapman J."/>
            <person name="Pitluck S."/>
            <person name="Schmutz J."/>
            <person name="Rokhsar D."/>
        </authorList>
    </citation>
    <scope>NUCLEOTIDE SEQUENCE</scope>
</reference>